<organism evidence="1 2">
    <name type="scientific">Rubripirellula amarantea</name>
    <dbReference type="NCBI Taxonomy" id="2527999"/>
    <lineage>
        <taxon>Bacteria</taxon>
        <taxon>Pseudomonadati</taxon>
        <taxon>Planctomycetota</taxon>
        <taxon>Planctomycetia</taxon>
        <taxon>Pirellulales</taxon>
        <taxon>Pirellulaceae</taxon>
        <taxon>Rubripirellula</taxon>
    </lineage>
</organism>
<gene>
    <name evidence="1" type="ORF">Pla22_49960</name>
</gene>
<accession>A0A5C5WAQ8</accession>
<evidence type="ECO:0000313" key="1">
    <source>
        <dbReference type="EMBL" id="TWT47996.1"/>
    </source>
</evidence>
<dbReference type="EMBL" id="SJPI01000004">
    <property type="protein sequence ID" value="TWT47996.1"/>
    <property type="molecule type" value="Genomic_DNA"/>
</dbReference>
<comment type="caution">
    <text evidence="1">The sequence shown here is derived from an EMBL/GenBank/DDBJ whole genome shotgun (WGS) entry which is preliminary data.</text>
</comment>
<dbReference type="Proteomes" id="UP000316598">
    <property type="component" value="Unassembled WGS sequence"/>
</dbReference>
<protein>
    <submittedName>
        <fullName evidence="1">Uncharacterized protein</fullName>
    </submittedName>
</protein>
<name>A0A5C5WAQ8_9BACT</name>
<keyword evidence="2" id="KW-1185">Reference proteome</keyword>
<evidence type="ECO:0000313" key="2">
    <source>
        <dbReference type="Proteomes" id="UP000316598"/>
    </source>
</evidence>
<dbReference type="AlphaFoldDB" id="A0A5C5WAQ8"/>
<proteinExistence type="predicted"/>
<sequence length="45" mass="4567">MMMATFPSFPAGDSGVIVDSTATAASDRALGTALEVATFRMAGDQ</sequence>
<reference evidence="1 2" key="1">
    <citation type="submission" date="2019-02" db="EMBL/GenBank/DDBJ databases">
        <title>Deep-cultivation of Planctomycetes and their phenomic and genomic characterization uncovers novel biology.</title>
        <authorList>
            <person name="Wiegand S."/>
            <person name="Jogler M."/>
            <person name="Boedeker C."/>
            <person name="Pinto D."/>
            <person name="Vollmers J."/>
            <person name="Rivas-Marin E."/>
            <person name="Kohn T."/>
            <person name="Peeters S.H."/>
            <person name="Heuer A."/>
            <person name="Rast P."/>
            <person name="Oberbeckmann S."/>
            <person name="Bunk B."/>
            <person name="Jeske O."/>
            <person name="Meyerdierks A."/>
            <person name="Storesund J.E."/>
            <person name="Kallscheuer N."/>
            <person name="Luecker S."/>
            <person name="Lage O.M."/>
            <person name="Pohl T."/>
            <person name="Merkel B.J."/>
            <person name="Hornburger P."/>
            <person name="Mueller R.-W."/>
            <person name="Bruemmer F."/>
            <person name="Labrenz M."/>
            <person name="Spormann A.M."/>
            <person name="Op Den Camp H."/>
            <person name="Overmann J."/>
            <person name="Amann R."/>
            <person name="Jetten M.S.M."/>
            <person name="Mascher T."/>
            <person name="Medema M.H."/>
            <person name="Devos D.P."/>
            <person name="Kaster A.-K."/>
            <person name="Ovreas L."/>
            <person name="Rohde M."/>
            <person name="Galperin M.Y."/>
            <person name="Jogler C."/>
        </authorList>
    </citation>
    <scope>NUCLEOTIDE SEQUENCE [LARGE SCALE GENOMIC DNA]</scope>
    <source>
        <strain evidence="1 2">Pla22</strain>
    </source>
</reference>